<organism evidence="1 2">
    <name type="scientific">Paenibacillus odorifer</name>
    <dbReference type="NCBI Taxonomy" id="189426"/>
    <lineage>
        <taxon>Bacteria</taxon>
        <taxon>Bacillati</taxon>
        <taxon>Bacillota</taxon>
        <taxon>Bacilli</taxon>
        <taxon>Bacillales</taxon>
        <taxon>Paenibacillaceae</taxon>
        <taxon>Paenibacillus</taxon>
    </lineage>
</organism>
<dbReference type="RefSeq" id="WP_036684769.1">
    <property type="nucleotide sequence ID" value="NZ_MKQP01000019.1"/>
</dbReference>
<dbReference type="Proteomes" id="UP000187465">
    <property type="component" value="Unassembled WGS sequence"/>
</dbReference>
<dbReference type="AlphaFoldDB" id="A0A1R0XAG7"/>
<evidence type="ECO:0000313" key="1">
    <source>
        <dbReference type="EMBL" id="OMD31917.1"/>
    </source>
</evidence>
<accession>A0A1R0XAG7</accession>
<comment type="caution">
    <text evidence="1">The sequence shown here is derived from an EMBL/GenBank/DDBJ whole genome shotgun (WGS) entry which is preliminary data.</text>
</comment>
<name>A0A1R0XAG7_9BACL</name>
<gene>
    <name evidence="1" type="ORF">BJP51_16855</name>
</gene>
<sequence>MTQTCSYVTTGICEKRKCEVNLFLNDFINRVYSTDLRDIGFECLDISGADGKRPEISFVFGGQKTVIEAKTLVNPEINITISFTEKIAELIENFRGKNREIRKKINQKKSEIRGVKLTFDETILCLSAILGNKYNDLEKEDLTSRILNAVYNEAKYMRKRNAEFGSITLDVSKYIKLKFNNLNKVKRNLYNRPEISDFDDIYTNGAEFLQHSIKTEEYIKSGEKKLNISLQLTDSISETLFACSVLSSTFLSSTSHIKDTIRSAEKKLETYNNDYKKILFFNNNFYRLMTGINDGYEELIREIRNNVKESIIDEVWIEYTEAFTELNYCDYIESVSEDRKGYERIYPVEEPKQRFF</sequence>
<evidence type="ECO:0000313" key="2">
    <source>
        <dbReference type="Proteomes" id="UP000187465"/>
    </source>
</evidence>
<reference evidence="1 2" key="1">
    <citation type="submission" date="2016-10" db="EMBL/GenBank/DDBJ databases">
        <title>Paenibacillus species isolates.</title>
        <authorList>
            <person name="Beno S.M."/>
        </authorList>
    </citation>
    <scope>NUCLEOTIDE SEQUENCE [LARGE SCALE GENOMIC DNA]</scope>
    <source>
        <strain evidence="1 2">FSL H7-0604</strain>
    </source>
</reference>
<protein>
    <submittedName>
        <fullName evidence="1">Uncharacterized protein</fullName>
    </submittedName>
</protein>
<proteinExistence type="predicted"/>
<dbReference type="EMBL" id="MKQP01000019">
    <property type="protein sequence ID" value="OMD31917.1"/>
    <property type="molecule type" value="Genomic_DNA"/>
</dbReference>